<dbReference type="Pfam" id="PF01590">
    <property type="entry name" value="GAF"/>
    <property type="match status" value="1"/>
</dbReference>
<gene>
    <name evidence="3" type="ORF">OSTQU699_LOCUS10096</name>
</gene>
<dbReference type="AlphaFoldDB" id="A0A8S1JIB3"/>
<dbReference type="InterPro" id="IPR003018">
    <property type="entry name" value="GAF"/>
</dbReference>
<keyword evidence="4" id="KW-1185">Reference proteome</keyword>
<dbReference type="SUPFAM" id="SSF55781">
    <property type="entry name" value="GAF domain-like"/>
    <property type="match status" value="3"/>
</dbReference>
<evidence type="ECO:0000259" key="2">
    <source>
        <dbReference type="Pfam" id="PF01590"/>
    </source>
</evidence>
<dbReference type="Proteomes" id="UP000708148">
    <property type="component" value="Unassembled WGS sequence"/>
</dbReference>
<protein>
    <recommendedName>
        <fullName evidence="2">GAF domain-containing protein</fullName>
    </recommendedName>
</protein>
<proteinExistence type="predicted"/>
<evidence type="ECO:0000313" key="3">
    <source>
        <dbReference type="EMBL" id="CAD7704741.1"/>
    </source>
</evidence>
<accession>A0A8S1JIB3</accession>
<feature type="domain" description="GAF" evidence="2">
    <location>
        <begin position="11"/>
        <end position="119"/>
    </location>
</feature>
<evidence type="ECO:0000313" key="4">
    <source>
        <dbReference type="Proteomes" id="UP000708148"/>
    </source>
</evidence>
<dbReference type="OrthoDB" id="74705at2759"/>
<organism evidence="3 4">
    <name type="scientific">Ostreobium quekettii</name>
    <dbReference type="NCBI Taxonomy" id="121088"/>
    <lineage>
        <taxon>Eukaryota</taxon>
        <taxon>Viridiplantae</taxon>
        <taxon>Chlorophyta</taxon>
        <taxon>core chlorophytes</taxon>
        <taxon>Ulvophyceae</taxon>
        <taxon>TCBD clade</taxon>
        <taxon>Bryopsidales</taxon>
        <taxon>Ostreobineae</taxon>
        <taxon>Ostreobiaceae</taxon>
        <taxon>Ostreobium</taxon>
    </lineage>
</organism>
<name>A0A8S1JIB3_9CHLO</name>
<evidence type="ECO:0000256" key="1">
    <source>
        <dbReference type="ARBA" id="ARBA00023170"/>
    </source>
</evidence>
<dbReference type="Gene3D" id="3.30.450.40">
    <property type="match status" value="2"/>
</dbReference>
<dbReference type="EMBL" id="CAJHUC010002947">
    <property type="protein sequence ID" value="CAD7704741.1"/>
    <property type="molecule type" value="Genomic_DNA"/>
</dbReference>
<dbReference type="InterPro" id="IPR029016">
    <property type="entry name" value="GAF-like_dom_sf"/>
</dbReference>
<keyword evidence="1" id="KW-0675">Receptor</keyword>
<comment type="caution">
    <text evidence="3">The sequence shown here is derived from an EMBL/GenBank/DDBJ whole genome shotgun (WGS) entry which is preliminary data.</text>
</comment>
<sequence>MDRRASELVGYPSGSGRRFRTPATGLVGHTFSQGASFNLRDAKKHSLFDVSSDTPPGISAQCMLLVPVLSQQGAPIGLIQVANKLRRGECGREGDGGGTFSARDVGILGSLAVQVAVAVENCQAFALRMEKRSDAKNVPVRRSTFEAVRDIVIEMRDKLNCEGAKVHLVEEARADPDFDRNVDSQGLHVSTMMAAPVVHPSSGAVLAVAQALNKRRAYFDVQDERYLEGLAARAAASLANARLHDEWVRCSGLHASLAKHVSFLAASSQSVLRLSQAAEDMCNELLQCQSSALMVLKADGTVFPPNTLGGKDFGTAKHIAGARHAADSGVTQIQPAAQLQVDEYSGQAIKPHRVAYVPLNKGGSGKAVGVMCLQRCSVFEMTELERTMLASVARRVEMHLEEALHAEGSASPQ</sequence>
<reference evidence="3" key="1">
    <citation type="submission" date="2020-12" db="EMBL/GenBank/DDBJ databases">
        <authorList>
            <person name="Iha C."/>
        </authorList>
    </citation>
    <scope>NUCLEOTIDE SEQUENCE</scope>
</reference>